<dbReference type="RefSeq" id="WP_011395515.1">
    <property type="nucleotide sequence ID" value="NC_007645.1"/>
</dbReference>
<evidence type="ECO:0000256" key="3">
    <source>
        <dbReference type="ARBA" id="ARBA00022801"/>
    </source>
</evidence>
<dbReference type="GO" id="GO:0016020">
    <property type="term" value="C:membrane"/>
    <property type="evidence" value="ECO:0007669"/>
    <property type="project" value="TreeGrafter"/>
</dbReference>
<keyword evidence="7" id="KW-1133">Transmembrane helix</keyword>
<dbReference type="STRING" id="349521.HCH_01586"/>
<organism evidence="9 10">
    <name type="scientific">Hahella chejuensis (strain KCTC 2396)</name>
    <dbReference type="NCBI Taxonomy" id="349521"/>
    <lineage>
        <taxon>Bacteria</taxon>
        <taxon>Pseudomonadati</taxon>
        <taxon>Pseudomonadota</taxon>
        <taxon>Gammaproteobacteria</taxon>
        <taxon>Oceanospirillales</taxon>
        <taxon>Hahellaceae</taxon>
        <taxon>Hahella</taxon>
    </lineage>
</organism>
<dbReference type="Gene3D" id="3.30.2010.10">
    <property type="entry name" value="Metalloproteases ('zincins'), catalytic domain"/>
    <property type="match status" value="1"/>
</dbReference>
<evidence type="ECO:0000256" key="2">
    <source>
        <dbReference type="ARBA" id="ARBA00022723"/>
    </source>
</evidence>
<keyword evidence="10" id="KW-1185">Reference proteome</keyword>
<dbReference type="GO" id="GO:0051603">
    <property type="term" value="P:proteolysis involved in protein catabolic process"/>
    <property type="evidence" value="ECO:0007669"/>
    <property type="project" value="TreeGrafter"/>
</dbReference>
<evidence type="ECO:0000256" key="1">
    <source>
        <dbReference type="ARBA" id="ARBA00022670"/>
    </source>
</evidence>
<dbReference type="eggNOG" id="COG4783">
    <property type="taxonomic scope" value="Bacteria"/>
</dbReference>
<dbReference type="AlphaFoldDB" id="Q2SLN1"/>
<reference evidence="9 10" key="1">
    <citation type="journal article" date="2005" name="Nucleic Acids Res.">
        <title>Genomic blueprint of Hahella chejuensis, a marine microbe producing an algicidal agent.</title>
        <authorList>
            <person name="Jeong H."/>
            <person name="Yim J.H."/>
            <person name="Lee C."/>
            <person name="Choi S.-H."/>
            <person name="Park Y.K."/>
            <person name="Yoon S.H."/>
            <person name="Hur C.-G."/>
            <person name="Kang H.-Y."/>
            <person name="Kim D."/>
            <person name="Lee H.H."/>
            <person name="Park K.H."/>
            <person name="Park S.-H."/>
            <person name="Park H.-S."/>
            <person name="Lee H.K."/>
            <person name="Oh T.K."/>
            <person name="Kim J.F."/>
        </authorList>
    </citation>
    <scope>NUCLEOTIDE SEQUENCE [LARGE SCALE GENOMIC DNA]</scope>
    <source>
        <strain evidence="9 10">KCTC 2396</strain>
    </source>
</reference>
<feature type="transmembrane region" description="Helical" evidence="7">
    <location>
        <begin position="104"/>
        <end position="127"/>
    </location>
</feature>
<protein>
    <submittedName>
        <fullName evidence="9">Putative Zn-dependent protease, contains TPR repeats</fullName>
    </submittedName>
</protein>
<keyword evidence="7" id="KW-0472">Membrane</keyword>
<dbReference type="OrthoDB" id="9810445at2"/>
<dbReference type="HOGENOM" id="CLU_029002_0_2_6"/>
<keyword evidence="5 6" id="KW-0482">Metalloprotease</keyword>
<dbReference type="InterPro" id="IPR051156">
    <property type="entry name" value="Mito/Outer_Membr_Metalloprot"/>
</dbReference>
<gene>
    <name evidence="9" type="ordered locus">HCH_01586</name>
</gene>
<evidence type="ECO:0000259" key="8">
    <source>
        <dbReference type="Pfam" id="PF01435"/>
    </source>
</evidence>
<dbReference type="GO" id="GO:0046872">
    <property type="term" value="F:metal ion binding"/>
    <property type="evidence" value="ECO:0007669"/>
    <property type="project" value="UniProtKB-KW"/>
</dbReference>
<name>Q2SLN1_HAHCH</name>
<dbReference type="EMBL" id="CP000155">
    <property type="protein sequence ID" value="ABC28443.1"/>
    <property type="molecule type" value="Genomic_DNA"/>
</dbReference>
<dbReference type="Proteomes" id="UP000000238">
    <property type="component" value="Chromosome"/>
</dbReference>
<feature type="domain" description="Peptidase M48" evidence="8">
    <location>
        <begin position="172"/>
        <end position="355"/>
    </location>
</feature>
<accession>Q2SLN1</accession>
<evidence type="ECO:0000256" key="6">
    <source>
        <dbReference type="RuleBase" id="RU003983"/>
    </source>
</evidence>
<dbReference type="Pfam" id="PF01435">
    <property type="entry name" value="Peptidase_M48"/>
    <property type="match status" value="1"/>
</dbReference>
<evidence type="ECO:0000256" key="4">
    <source>
        <dbReference type="ARBA" id="ARBA00022833"/>
    </source>
</evidence>
<dbReference type="InterPro" id="IPR001915">
    <property type="entry name" value="Peptidase_M48"/>
</dbReference>
<dbReference type="KEGG" id="hch:HCH_01586"/>
<keyword evidence="4 6" id="KW-0862">Zinc</keyword>
<comment type="similarity">
    <text evidence="6">Belongs to the peptidase M48 family.</text>
</comment>
<evidence type="ECO:0000256" key="5">
    <source>
        <dbReference type="ARBA" id="ARBA00023049"/>
    </source>
</evidence>
<dbReference type="CDD" id="cd07332">
    <property type="entry name" value="M48C_Oma1_like"/>
    <property type="match status" value="1"/>
</dbReference>
<keyword evidence="3 6" id="KW-0378">Hydrolase</keyword>
<dbReference type="GO" id="GO:0004222">
    <property type="term" value="F:metalloendopeptidase activity"/>
    <property type="evidence" value="ECO:0007669"/>
    <property type="project" value="InterPro"/>
</dbReference>
<sequence length="385" mass="42625">MEPTQTYQAHAFHEQFNNGRASGSLTVSDGFIEFSNGESNVRFPVTGAQVKMGGASDRLVFITHPDFPEWSLYTSDRSILNHPALHQDNHLQGQLRKARNVRRINWTVLVIVVALIIGTPLSVVVFMDSITAVAARQVPAEWEEKLGKTVFGQYQIENELLESEDGKQAVAALTDPLINAVNDQRYTYKVYVSNSSDINAFALPGGYIVINSGLILAADNASEVLGVMAHEISHVTEQHGIRNIMGAAGTYALAQAVFGDVSGLLATVANAAPLLLNQSYSRGFESDADTKGLELLKRANIDPKGLITFFDKIIEEEKKRLEQIEDEDARDLMKDTMGFLSSHPATEDRITDLQEQISDQDGDYRNLEPEFQRLKQLVKEFVAEK</sequence>
<comment type="cofactor">
    <cofactor evidence="6">
        <name>Zn(2+)</name>
        <dbReference type="ChEBI" id="CHEBI:29105"/>
    </cofactor>
    <text evidence="6">Binds 1 zinc ion per subunit.</text>
</comment>
<dbReference type="PANTHER" id="PTHR22726:SF1">
    <property type="entry name" value="METALLOENDOPEPTIDASE OMA1, MITOCHONDRIAL"/>
    <property type="match status" value="1"/>
</dbReference>
<evidence type="ECO:0000313" key="9">
    <source>
        <dbReference type="EMBL" id="ABC28443.1"/>
    </source>
</evidence>
<evidence type="ECO:0000313" key="10">
    <source>
        <dbReference type="Proteomes" id="UP000000238"/>
    </source>
</evidence>
<keyword evidence="2" id="KW-0479">Metal-binding</keyword>
<keyword evidence="7" id="KW-0812">Transmembrane</keyword>
<evidence type="ECO:0000256" key="7">
    <source>
        <dbReference type="SAM" id="Phobius"/>
    </source>
</evidence>
<keyword evidence="1 6" id="KW-0645">Protease</keyword>
<proteinExistence type="inferred from homology"/>
<dbReference type="PANTHER" id="PTHR22726">
    <property type="entry name" value="METALLOENDOPEPTIDASE OMA1"/>
    <property type="match status" value="1"/>
</dbReference>